<dbReference type="PANTHER" id="PTHR46116">
    <property type="entry name" value="(E3-INDEPENDENT) E2 UBIQUITIN-CONJUGATING ENZYME"/>
    <property type="match status" value="1"/>
</dbReference>
<evidence type="ECO:0000313" key="4">
    <source>
        <dbReference type="EMBL" id="ESW26385.1"/>
    </source>
</evidence>
<dbReference type="AlphaFoldDB" id="V7CAT7"/>
<feature type="domain" description="UBC core" evidence="3">
    <location>
        <begin position="41"/>
        <end position="202"/>
    </location>
</feature>
<sequence>MAAGTDNNNNMERFDVVSDDADHYFLVPVVDSRGFSRVGSNVYKRIMREWKILARGLPDSIYVRVYEKRIDLLRATIVGAAGTPYHDGLFFFDIAFPPDYPASPPDVHFRSYGFSVNPNLYSNGQVCLSLINTWIGRRNERWDPSRSTVLQLLLSIQALVLNDKPFFNDFWSEIFLLGRVFLEKRSQAYNEAVFALNCRTMLCQLRRPPRNFQTFVVAHFRDRAHAILSACADYANGRVRVGHCGEDGEGSKSKVKVSAKLRDSLVMLYPKLVEAFVLSGAVLGSDEERLRMEKRNGLCRSNVAMRKYRVIMTKVIGRIRKVYTSTLKTGDKS</sequence>
<dbReference type="eggNOG" id="KOG0895">
    <property type="taxonomic scope" value="Eukaryota"/>
</dbReference>
<dbReference type="FunFam" id="3.10.110.10:FF:000133">
    <property type="entry name" value="Putative ubiquitin-conjugating enzyme E2 38"/>
    <property type="match status" value="1"/>
</dbReference>
<dbReference type="GO" id="GO:0061631">
    <property type="term" value="F:ubiquitin conjugating enzyme activity"/>
    <property type="evidence" value="ECO:0007669"/>
    <property type="project" value="TreeGrafter"/>
</dbReference>
<dbReference type="PROSITE" id="PS50127">
    <property type="entry name" value="UBC_2"/>
    <property type="match status" value="1"/>
</dbReference>
<dbReference type="STRING" id="3885.V7CAT7"/>
<dbReference type="OrthoDB" id="47801at2759"/>
<dbReference type="Gramene" id="ESW26385">
    <property type="protein sequence ID" value="ESW26385"/>
    <property type="gene ID" value="PHAVU_003G115400g"/>
</dbReference>
<dbReference type="SUPFAM" id="SSF54495">
    <property type="entry name" value="UBC-like"/>
    <property type="match status" value="1"/>
</dbReference>
<dbReference type="EMBL" id="CM002290">
    <property type="protein sequence ID" value="ESW26385.1"/>
    <property type="molecule type" value="Genomic_DNA"/>
</dbReference>
<evidence type="ECO:0000256" key="1">
    <source>
        <dbReference type="ARBA" id="ARBA00022679"/>
    </source>
</evidence>
<keyword evidence="2" id="KW-0833">Ubl conjugation pathway</keyword>
<dbReference type="InterPro" id="IPR000608">
    <property type="entry name" value="UBC"/>
</dbReference>
<protein>
    <recommendedName>
        <fullName evidence="3">UBC core domain-containing protein</fullName>
    </recommendedName>
</protein>
<accession>V7CAT7</accession>
<name>V7CAT7_PHAVU</name>
<dbReference type="PANTHER" id="PTHR46116:SF19">
    <property type="entry name" value="UBIQUITIN-CONJUGATING ENZYME FAMILY PROTEIN"/>
    <property type="match status" value="1"/>
</dbReference>
<organism evidence="4 5">
    <name type="scientific">Phaseolus vulgaris</name>
    <name type="common">Kidney bean</name>
    <name type="synonym">French bean</name>
    <dbReference type="NCBI Taxonomy" id="3885"/>
    <lineage>
        <taxon>Eukaryota</taxon>
        <taxon>Viridiplantae</taxon>
        <taxon>Streptophyta</taxon>
        <taxon>Embryophyta</taxon>
        <taxon>Tracheophyta</taxon>
        <taxon>Spermatophyta</taxon>
        <taxon>Magnoliopsida</taxon>
        <taxon>eudicotyledons</taxon>
        <taxon>Gunneridae</taxon>
        <taxon>Pentapetalae</taxon>
        <taxon>rosids</taxon>
        <taxon>fabids</taxon>
        <taxon>Fabales</taxon>
        <taxon>Fabaceae</taxon>
        <taxon>Papilionoideae</taxon>
        <taxon>50 kb inversion clade</taxon>
        <taxon>NPAAA clade</taxon>
        <taxon>indigoferoid/millettioid clade</taxon>
        <taxon>Phaseoleae</taxon>
        <taxon>Phaseolus</taxon>
    </lineage>
</organism>
<keyword evidence="1" id="KW-0808">Transferase</keyword>
<gene>
    <name evidence="4" type="ORF">PHAVU_003G115400g</name>
</gene>
<dbReference type="Pfam" id="PF00179">
    <property type="entry name" value="UQ_con"/>
    <property type="match status" value="1"/>
</dbReference>
<keyword evidence="5" id="KW-1185">Reference proteome</keyword>
<dbReference type="SMR" id="V7CAT7"/>
<dbReference type="OMA" id="FNDFWSE"/>
<dbReference type="InterPro" id="IPR016135">
    <property type="entry name" value="UBQ-conjugating_enzyme/RWD"/>
</dbReference>
<proteinExistence type="predicted"/>
<dbReference type="SMART" id="SM00212">
    <property type="entry name" value="UBCc"/>
    <property type="match status" value="1"/>
</dbReference>
<dbReference type="Proteomes" id="UP000000226">
    <property type="component" value="Chromosome 3"/>
</dbReference>
<reference evidence="5" key="1">
    <citation type="journal article" date="2014" name="Nat. Genet.">
        <title>A reference genome for common bean and genome-wide analysis of dual domestications.</title>
        <authorList>
            <person name="Schmutz J."/>
            <person name="McClean P.E."/>
            <person name="Mamidi S."/>
            <person name="Wu G.A."/>
            <person name="Cannon S.B."/>
            <person name="Grimwood J."/>
            <person name="Jenkins J."/>
            <person name="Shu S."/>
            <person name="Song Q."/>
            <person name="Chavarro C."/>
            <person name="Torres-Torres M."/>
            <person name="Geffroy V."/>
            <person name="Moghaddam S.M."/>
            <person name="Gao D."/>
            <person name="Abernathy B."/>
            <person name="Barry K."/>
            <person name="Blair M."/>
            <person name="Brick M.A."/>
            <person name="Chovatia M."/>
            <person name="Gepts P."/>
            <person name="Goodstein D.M."/>
            <person name="Gonzales M."/>
            <person name="Hellsten U."/>
            <person name="Hyten D.L."/>
            <person name="Jia G."/>
            <person name="Kelly J.D."/>
            <person name="Kudrna D."/>
            <person name="Lee R."/>
            <person name="Richard M.M."/>
            <person name="Miklas P.N."/>
            <person name="Osorno J.M."/>
            <person name="Rodrigues J."/>
            <person name="Thareau V."/>
            <person name="Urrea C.A."/>
            <person name="Wang M."/>
            <person name="Yu Y."/>
            <person name="Zhang M."/>
            <person name="Wing R.A."/>
            <person name="Cregan P.B."/>
            <person name="Rokhsar D.S."/>
            <person name="Jackson S.A."/>
        </authorList>
    </citation>
    <scope>NUCLEOTIDE SEQUENCE [LARGE SCALE GENOMIC DNA]</scope>
    <source>
        <strain evidence="5">cv. G19833</strain>
    </source>
</reference>
<evidence type="ECO:0000256" key="2">
    <source>
        <dbReference type="ARBA" id="ARBA00022786"/>
    </source>
</evidence>
<evidence type="ECO:0000313" key="5">
    <source>
        <dbReference type="Proteomes" id="UP000000226"/>
    </source>
</evidence>
<dbReference type="PhylomeDB" id="V7CAT7"/>
<evidence type="ECO:0000259" key="3">
    <source>
        <dbReference type="PROSITE" id="PS50127"/>
    </source>
</evidence>
<dbReference type="CDD" id="cd23837">
    <property type="entry name" value="UBCc_UBE2O"/>
    <property type="match status" value="1"/>
</dbReference>
<dbReference type="Gene3D" id="3.10.110.10">
    <property type="entry name" value="Ubiquitin Conjugating Enzyme"/>
    <property type="match status" value="1"/>
</dbReference>